<name>A0A7Y7QGY5_LACRH</name>
<dbReference type="AlphaFoldDB" id="A0A7Y7QGY5"/>
<evidence type="ECO:0008006" key="3">
    <source>
        <dbReference type="Google" id="ProtNLM"/>
    </source>
</evidence>
<comment type="caution">
    <text evidence="1">The sequence shown here is derived from an EMBL/GenBank/DDBJ whole genome shotgun (WGS) entry which is preliminary data.</text>
</comment>
<dbReference type="Proteomes" id="UP000542889">
    <property type="component" value="Unassembled WGS sequence"/>
</dbReference>
<gene>
    <name evidence="1" type="ORF">HWN39_10590</name>
</gene>
<evidence type="ECO:0000313" key="2">
    <source>
        <dbReference type="Proteomes" id="UP000542889"/>
    </source>
</evidence>
<dbReference type="EMBL" id="JABXWP010000016">
    <property type="protein sequence ID" value="NVO88925.1"/>
    <property type="molecule type" value="Genomic_DNA"/>
</dbReference>
<dbReference type="RefSeq" id="WP_176818368.1">
    <property type="nucleotide sequence ID" value="NZ_JABXWP010000016.1"/>
</dbReference>
<proteinExistence type="predicted"/>
<evidence type="ECO:0000313" key="1">
    <source>
        <dbReference type="EMBL" id="NVO88925.1"/>
    </source>
</evidence>
<reference evidence="1 2" key="1">
    <citation type="submission" date="2020-06" db="EMBL/GenBank/DDBJ databases">
        <title>Lactobacillus rhamnosus QC,genome.</title>
        <authorList>
            <person name="Yi H."/>
            <person name="Jin M."/>
        </authorList>
    </citation>
    <scope>NUCLEOTIDE SEQUENCE [LARGE SCALE GENOMIC DNA]</scope>
    <source>
        <strain evidence="1 2">QC</strain>
    </source>
</reference>
<protein>
    <recommendedName>
        <fullName evidence="3">DUF1642 domain-containing protein</fullName>
    </recommendedName>
</protein>
<accession>A0A7Y7QGY5</accession>
<sequence>MVELTKEEAKKEIRRRIFRGAEISGVYQSLDELIDAIYASQQIHKKVLLPKAVGDKLEELKANNSDNNVYQMLNWFGSISPRDYPDGIGQWLISRSWGKAQKLLVGAYFYGWIPIKEERFLVPLVGLVTTDGAQQYLSRRDGRWFASRRRDDLHQLFRREELKNTPYWVKPIQPMEVADDADSDD</sequence>
<organism evidence="1 2">
    <name type="scientific">Lacticaseibacillus rhamnosus</name>
    <name type="common">Lactobacillus rhamnosus</name>
    <dbReference type="NCBI Taxonomy" id="47715"/>
    <lineage>
        <taxon>Bacteria</taxon>
        <taxon>Bacillati</taxon>
        <taxon>Bacillota</taxon>
        <taxon>Bacilli</taxon>
        <taxon>Lactobacillales</taxon>
        <taxon>Lactobacillaceae</taxon>
        <taxon>Lacticaseibacillus</taxon>
    </lineage>
</organism>